<sequence length="231" mass="25274">MEGFKPHQSIKCCALQRAKPYCPYGHRKSEGHLTSSLGFNGEPQDQQSGCYILGSGYRTYNPRLLRFHSADSLSPFGKGGINSYAYCAGDPVNFTDPSGHLAPLKRITQTRRATPSRRPSLTSVFESLAQQQETTGAALQIAQAERANTLQRELTQRIQPRPQEPINSAEATPYASMESLQSSGNNSLTDIPSATQQSVQTTTPNSTDVTDIGMQAHELRTSSLSRRRASI</sequence>
<evidence type="ECO:0000256" key="1">
    <source>
        <dbReference type="SAM" id="MobiDB-lite"/>
    </source>
</evidence>
<dbReference type="NCBIfam" id="TIGR03696">
    <property type="entry name" value="Rhs_assc_core"/>
    <property type="match status" value="1"/>
</dbReference>
<dbReference type="RefSeq" id="WP_371058801.1">
    <property type="nucleotide sequence ID" value="NZ_CP022562.1"/>
</dbReference>
<dbReference type="Gene3D" id="2.180.10.10">
    <property type="entry name" value="RHS repeat-associated core"/>
    <property type="match status" value="1"/>
</dbReference>
<dbReference type="PANTHER" id="PTHR32305">
    <property type="match status" value="1"/>
</dbReference>
<gene>
    <name evidence="2" type="ORF">TCK1_974</name>
</gene>
<protein>
    <submittedName>
        <fullName evidence="2">Membrane protein</fullName>
    </submittedName>
</protein>
<proteinExistence type="predicted"/>
<evidence type="ECO:0000313" key="2">
    <source>
        <dbReference type="EMBL" id="QHB26320.1"/>
    </source>
</evidence>
<dbReference type="InterPro" id="IPR050708">
    <property type="entry name" value="T6SS_VgrG/RHS"/>
</dbReference>
<dbReference type="InterPro" id="IPR022385">
    <property type="entry name" value="Rhs_assc_core"/>
</dbReference>
<reference evidence="2 3" key="1">
    <citation type="submission" date="2019-05" db="EMBL/GenBank/DDBJ databases">
        <title>Complete genome sequence of Pseudomonas Pseudomonas resinovorans.</title>
        <authorList>
            <person name="Chen H.-P."/>
        </authorList>
    </citation>
    <scope>NUCLEOTIDE SEQUENCE [LARGE SCALE GENOMIC DNA]</scope>
    <source>
        <strain evidence="2 3">TCU-CK1</strain>
    </source>
</reference>
<feature type="compositionally biased region" description="Polar residues" evidence="1">
    <location>
        <begin position="178"/>
        <end position="209"/>
    </location>
</feature>
<dbReference type="AlphaFoldDB" id="A0AAE6R8B0"/>
<dbReference type="EMBL" id="CP040324">
    <property type="protein sequence ID" value="QHB26320.1"/>
    <property type="molecule type" value="Genomic_DNA"/>
</dbReference>
<organism evidence="2 3">
    <name type="scientific">Pseudomonas monteilii</name>
    <dbReference type="NCBI Taxonomy" id="76759"/>
    <lineage>
        <taxon>Bacteria</taxon>
        <taxon>Pseudomonadati</taxon>
        <taxon>Pseudomonadota</taxon>
        <taxon>Gammaproteobacteria</taxon>
        <taxon>Pseudomonadales</taxon>
        <taxon>Pseudomonadaceae</taxon>
        <taxon>Pseudomonas</taxon>
    </lineage>
</organism>
<dbReference type="GeneID" id="99805697"/>
<feature type="region of interest" description="Disordered" evidence="1">
    <location>
        <begin position="174"/>
        <end position="231"/>
    </location>
</feature>
<dbReference type="Proteomes" id="UP000464593">
    <property type="component" value="Chromosome"/>
</dbReference>
<dbReference type="PANTHER" id="PTHR32305:SF15">
    <property type="entry name" value="PROTEIN RHSA-RELATED"/>
    <property type="match status" value="1"/>
</dbReference>
<name>A0AAE6R8B0_9PSED</name>
<evidence type="ECO:0000313" key="3">
    <source>
        <dbReference type="Proteomes" id="UP000464593"/>
    </source>
</evidence>
<accession>A0AAE6R8B0</accession>